<reference evidence="3 4" key="1">
    <citation type="submission" date="2017-10" db="EMBL/GenBank/DDBJ databases">
        <title>Sequencing the genomes of 1000 actinobacteria strains.</title>
        <authorList>
            <person name="Klenk H.-P."/>
        </authorList>
    </citation>
    <scope>NUCLEOTIDE SEQUENCE [LARGE SCALE GENOMIC DNA]</scope>
    <source>
        <strain evidence="3 4">DSM 21838</strain>
    </source>
</reference>
<protein>
    <submittedName>
        <fullName evidence="3">Luciferase family oxidoreductase group 1</fullName>
    </submittedName>
</protein>
<comment type="similarity">
    <text evidence="1">To bacterial alkanal monooxygenase alpha and beta chains.</text>
</comment>
<proteinExistence type="predicted"/>
<dbReference type="CDD" id="cd00347">
    <property type="entry name" value="Flavin_utilizing_monoxygenases"/>
    <property type="match status" value="1"/>
</dbReference>
<dbReference type="InterPro" id="IPR050766">
    <property type="entry name" value="Bact_Lucif_Oxidored"/>
</dbReference>
<dbReference type="PANTHER" id="PTHR30137">
    <property type="entry name" value="LUCIFERASE-LIKE MONOOXYGENASE"/>
    <property type="match status" value="1"/>
</dbReference>
<dbReference type="GO" id="GO:0005829">
    <property type="term" value="C:cytosol"/>
    <property type="evidence" value="ECO:0007669"/>
    <property type="project" value="TreeGrafter"/>
</dbReference>
<dbReference type="InterPro" id="IPR019949">
    <property type="entry name" value="CmoO-like"/>
</dbReference>
<evidence type="ECO:0000259" key="2">
    <source>
        <dbReference type="Pfam" id="PF00296"/>
    </source>
</evidence>
<evidence type="ECO:0000313" key="4">
    <source>
        <dbReference type="Proteomes" id="UP000222106"/>
    </source>
</evidence>
<comment type="caution">
    <text evidence="3">The sequence shown here is derived from an EMBL/GenBank/DDBJ whole genome shotgun (WGS) entry which is preliminary data.</text>
</comment>
<dbReference type="PANTHER" id="PTHR30137:SF6">
    <property type="entry name" value="LUCIFERASE-LIKE MONOOXYGENASE"/>
    <property type="match status" value="1"/>
</dbReference>
<accession>A0A2A9EP05</accession>
<dbReference type="SUPFAM" id="SSF51679">
    <property type="entry name" value="Bacterial luciferase-like"/>
    <property type="match status" value="1"/>
</dbReference>
<dbReference type="NCBIfam" id="TIGR03558">
    <property type="entry name" value="oxido_grp_1"/>
    <property type="match status" value="1"/>
</dbReference>
<name>A0A2A9EP05_9MICO</name>
<keyword evidence="4" id="KW-1185">Reference proteome</keyword>
<dbReference type="OrthoDB" id="9780518at2"/>
<dbReference type="Gene3D" id="3.20.20.30">
    <property type="entry name" value="Luciferase-like domain"/>
    <property type="match status" value="1"/>
</dbReference>
<sequence length="377" mass="40333">MSSHPHSPAETSSTSAQQPLVPSLSVLDLLPVRTGQTTAQAMTSTLELVGAADRLGFTRYWFAEHHNMPAIAASSPPVMIAAATARTERIRLGSGGVMLPNHAPLIVAEQFAALEALAPGRIDLGIGRAPGSDPVITALLRSSGPTADVEQFPQHVREVIALMSPEGATAQIPGRGGARETYTVHATPAAVGSPDVWLLGSSDYSASLAAVLGLPYVFAYHFAGPNLERVLSLYRDNYEPSERFPEPRTFLTVNTVVAPTQAEAEERALPHLRQMARLRTPAPQRPQETVEEALATPLDGVAEQALDAMRPRWVIAEPHRAAETLTQLARTHGVDEVMLVPVAGSYESEPLDSTPGRLQTLELLARALRQEMAPTAT</sequence>
<organism evidence="3 4">
    <name type="scientific">Georgenia soli</name>
    <dbReference type="NCBI Taxonomy" id="638953"/>
    <lineage>
        <taxon>Bacteria</taxon>
        <taxon>Bacillati</taxon>
        <taxon>Actinomycetota</taxon>
        <taxon>Actinomycetes</taxon>
        <taxon>Micrococcales</taxon>
        <taxon>Bogoriellaceae</taxon>
        <taxon>Georgenia</taxon>
    </lineage>
</organism>
<dbReference type="EMBL" id="PDJI01000004">
    <property type="protein sequence ID" value="PFG39975.1"/>
    <property type="molecule type" value="Genomic_DNA"/>
</dbReference>
<gene>
    <name evidence="3" type="ORF">ATJ97_2495</name>
</gene>
<dbReference type="Pfam" id="PF00296">
    <property type="entry name" value="Bac_luciferase"/>
    <property type="match status" value="1"/>
</dbReference>
<dbReference type="InterPro" id="IPR011251">
    <property type="entry name" value="Luciferase-like_dom"/>
</dbReference>
<feature type="domain" description="Luciferase-like" evidence="2">
    <location>
        <begin position="31"/>
        <end position="327"/>
    </location>
</feature>
<dbReference type="RefSeq" id="WP_098483978.1">
    <property type="nucleotide sequence ID" value="NZ_PDJI01000004.1"/>
</dbReference>
<dbReference type="Proteomes" id="UP000222106">
    <property type="component" value="Unassembled WGS sequence"/>
</dbReference>
<dbReference type="AlphaFoldDB" id="A0A2A9EP05"/>
<dbReference type="GO" id="GO:0016705">
    <property type="term" value="F:oxidoreductase activity, acting on paired donors, with incorporation or reduction of molecular oxygen"/>
    <property type="evidence" value="ECO:0007669"/>
    <property type="project" value="InterPro"/>
</dbReference>
<evidence type="ECO:0000313" key="3">
    <source>
        <dbReference type="EMBL" id="PFG39975.1"/>
    </source>
</evidence>
<dbReference type="InterPro" id="IPR036661">
    <property type="entry name" value="Luciferase-like_sf"/>
</dbReference>
<evidence type="ECO:0000256" key="1">
    <source>
        <dbReference type="ARBA" id="ARBA00007789"/>
    </source>
</evidence>